<dbReference type="PANTHER" id="PTHR46632:SF16">
    <property type="entry name" value="E3 UBIQUITIN-PROTEIN LIGASE SINA-LIKE 10"/>
    <property type="match status" value="1"/>
</dbReference>
<dbReference type="EMBL" id="RWGY01000026">
    <property type="protein sequence ID" value="TVU22128.1"/>
    <property type="molecule type" value="Genomic_DNA"/>
</dbReference>
<dbReference type="InterPro" id="IPR044286">
    <property type="entry name" value="SINL_plant"/>
</dbReference>
<comment type="function">
    <text evidence="4">E3 ubiquitin-protein ligase that mediates ubiquitination and subsequent proteasomal degradation of target proteins. E3 ubiquitin ligases accept ubiquitin from an E2 ubiquitin-conjugating enzyme in the form of a thioester and then directly transfers the ubiquitin to targeted substrates. It probably triggers the ubiquitin-mediated degradation of different substrates.</text>
</comment>
<protein>
    <recommendedName>
        <fullName evidence="7">SIAH-type domain-containing protein</fullName>
    </recommendedName>
</protein>
<evidence type="ECO:0000256" key="6">
    <source>
        <dbReference type="SAM" id="MobiDB-lite"/>
    </source>
</evidence>
<dbReference type="UniPathway" id="UPA00143"/>
<dbReference type="InterPro" id="IPR013010">
    <property type="entry name" value="Znf_SIAH"/>
</dbReference>
<evidence type="ECO:0000256" key="3">
    <source>
        <dbReference type="ARBA" id="ARBA00022833"/>
    </source>
</evidence>
<evidence type="ECO:0000313" key="9">
    <source>
        <dbReference type="Proteomes" id="UP000324897"/>
    </source>
</evidence>
<sequence>MERDGDASKRKGEAQPEDERRVKRLKGTMGADAFSCHLCTQPLRPPVFQCSMGHFFWCSSCCNDKHPSCELCAGSSSLQHNYGMDRAVESFLVDCRYADLGYQERTAYYEKESHEMACPCARCSCPFQDCDFAGRSAELLDHLTAHHKCPCTEFRFWSLFDLRVEPGVHVLLDKDEGQVLLVSTQLVE</sequence>
<comment type="caution">
    <text evidence="8">The sequence shown here is derived from an EMBL/GenBank/DDBJ whole genome shotgun (WGS) entry which is preliminary data.</text>
</comment>
<evidence type="ECO:0000259" key="7">
    <source>
        <dbReference type="PROSITE" id="PS51081"/>
    </source>
</evidence>
<dbReference type="Gene3D" id="3.30.40.10">
    <property type="entry name" value="Zinc/RING finger domain, C3HC4 (zinc finger)"/>
    <property type="match status" value="1"/>
</dbReference>
<keyword evidence="2 5" id="KW-0863">Zinc-finger</keyword>
<evidence type="ECO:0000256" key="1">
    <source>
        <dbReference type="ARBA" id="ARBA00022723"/>
    </source>
</evidence>
<dbReference type="PANTHER" id="PTHR46632">
    <property type="entry name" value="E3 UBIQUITIN-PROTEIN LIGASE SINA-LIKE 4"/>
    <property type="match status" value="1"/>
</dbReference>
<dbReference type="Proteomes" id="UP000324897">
    <property type="component" value="Unassembled WGS sequence"/>
</dbReference>
<evidence type="ECO:0000313" key="8">
    <source>
        <dbReference type="EMBL" id="TVU22128.1"/>
    </source>
</evidence>
<evidence type="ECO:0000256" key="5">
    <source>
        <dbReference type="PROSITE-ProRule" id="PRU00455"/>
    </source>
</evidence>
<keyword evidence="3" id="KW-0862">Zinc</keyword>
<name>A0A5J9UG63_9POAL</name>
<keyword evidence="1" id="KW-0479">Metal-binding</keyword>
<evidence type="ECO:0000256" key="4">
    <source>
        <dbReference type="ARBA" id="ARBA00024004"/>
    </source>
</evidence>
<dbReference type="GO" id="GO:0016567">
    <property type="term" value="P:protein ubiquitination"/>
    <property type="evidence" value="ECO:0007669"/>
    <property type="project" value="UniProtKB-UniPathway"/>
</dbReference>
<accession>A0A5J9UG63</accession>
<dbReference type="InterPro" id="IPR013083">
    <property type="entry name" value="Znf_RING/FYVE/PHD"/>
</dbReference>
<keyword evidence="9" id="KW-1185">Reference proteome</keyword>
<gene>
    <name evidence="8" type="ORF">EJB05_31810</name>
</gene>
<dbReference type="AlphaFoldDB" id="A0A5J9UG63"/>
<evidence type="ECO:0000256" key="2">
    <source>
        <dbReference type="ARBA" id="ARBA00022771"/>
    </source>
</evidence>
<feature type="domain" description="SIAH-type" evidence="7">
    <location>
        <begin position="90"/>
        <end position="148"/>
    </location>
</feature>
<dbReference type="GO" id="GO:0008270">
    <property type="term" value="F:zinc ion binding"/>
    <property type="evidence" value="ECO:0007669"/>
    <property type="project" value="UniProtKB-KW"/>
</dbReference>
<dbReference type="Pfam" id="PF21361">
    <property type="entry name" value="Sina_ZnF"/>
    <property type="match status" value="1"/>
</dbReference>
<reference evidence="8 9" key="1">
    <citation type="journal article" date="2019" name="Sci. Rep.">
        <title>A high-quality genome of Eragrostis curvula grass provides insights into Poaceae evolution and supports new strategies to enhance forage quality.</title>
        <authorList>
            <person name="Carballo J."/>
            <person name="Santos B.A.C.M."/>
            <person name="Zappacosta D."/>
            <person name="Garbus I."/>
            <person name="Selva J.P."/>
            <person name="Gallo C.A."/>
            <person name="Diaz A."/>
            <person name="Albertini E."/>
            <person name="Caccamo M."/>
            <person name="Echenique V."/>
        </authorList>
    </citation>
    <scope>NUCLEOTIDE SEQUENCE [LARGE SCALE GENOMIC DNA]</scope>
    <source>
        <strain evidence="9">cv. Victoria</strain>
        <tissue evidence="8">Leaf</tissue>
    </source>
</reference>
<proteinExistence type="predicted"/>
<organism evidence="8 9">
    <name type="scientific">Eragrostis curvula</name>
    <name type="common">weeping love grass</name>
    <dbReference type="NCBI Taxonomy" id="38414"/>
    <lineage>
        <taxon>Eukaryota</taxon>
        <taxon>Viridiplantae</taxon>
        <taxon>Streptophyta</taxon>
        <taxon>Embryophyta</taxon>
        <taxon>Tracheophyta</taxon>
        <taxon>Spermatophyta</taxon>
        <taxon>Magnoliopsida</taxon>
        <taxon>Liliopsida</taxon>
        <taxon>Poales</taxon>
        <taxon>Poaceae</taxon>
        <taxon>PACMAD clade</taxon>
        <taxon>Chloridoideae</taxon>
        <taxon>Eragrostideae</taxon>
        <taxon>Eragrostidinae</taxon>
        <taxon>Eragrostis</taxon>
    </lineage>
</organism>
<dbReference type="OrthoDB" id="648559at2759"/>
<dbReference type="PROSITE" id="PS51081">
    <property type="entry name" value="ZF_SIAH"/>
    <property type="match status" value="1"/>
</dbReference>
<dbReference type="Gramene" id="TVU22128">
    <property type="protein sequence ID" value="TVU22128"/>
    <property type="gene ID" value="EJB05_31810"/>
</dbReference>
<feature type="region of interest" description="Disordered" evidence="6">
    <location>
        <begin position="1"/>
        <end position="21"/>
    </location>
</feature>
<dbReference type="SUPFAM" id="SSF49599">
    <property type="entry name" value="TRAF domain-like"/>
    <property type="match status" value="1"/>
</dbReference>